<organism evidence="10 11">
    <name type="scientific">Mugilogobius chulae</name>
    <name type="common">yellowstripe goby</name>
    <dbReference type="NCBI Taxonomy" id="88201"/>
    <lineage>
        <taxon>Eukaryota</taxon>
        <taxon>Metazoa</taxon>
        <taxon>Chordata</taxon>
        <taxon>Craniata</taxon>
        <taxon>Vertebrata</taxon>
        <taxon>Euteleostomi</taxon>
        <taxon>Actinopterygii</taxon>
        <taxon>Neopterygii</taxon>
        <taxon>Teleostei</taxon>
        <taxon>Neoteleostei</taxon>
        <taxon>Acanthomorphata</taxon>
        <taxon>Gobiaria</taxon>
        <taxon>Gobiiformes</taxon>
        <taxon>Gobioidei</taxon>
        <taxon>Gobiidae</taxon>
        <taxon>Gobionellinae</taxon>
        <taxon>Mugilogobius</taxon>
    </lineage>
</organism>
<dbReference type="Pfam" id="PF17779">
    <property type="entry name" value="WHD_NOD2"/>
    <property type="match status" value="1"/>
</dbReference>
<dbReference type="InterPro" id="IPR032675">
    <property type="entry name" value="LRR_dom_sf"/>
</dbReference>
<keyword evidence="4" id="KW-0677">Repeat</keyword>
<dbReference type="Pfam" id="PF05729">
    <property type="entry name" value="NACHT"/>
    <property type="match status" value="1"/>
</dbReference>
<dbReference type="InterPro" id="IPR038765">
    <property type="entry name" value="Papain-like_cys_pep_sf"/>
</dbReference>
<name>A0AAW0N3V6_9GOBI</name>
<evidence type="ECO:0000313" key="11">
    <source>
        <dbReference type="Proteomes" id="UP001460270"/>
    </source>
</evidence>
<dbReference type="Pfam" id="PF17776">
    <property type="entry name" value="NLRC4_HD2"/>
    <property type="match status" value="1"/>
</dbReference>
<dbReference type="SUPFAM" id="SSF52047">
    <property type="entry name" value="RNI-like"/>
    <property type="match status" value="1"/>
</dbReference>
<dbReference type="Pfam" id="PF00443">
    <property type="entry name" value="UCH"/>
    <property type="match status" value="1"/>
</dbReference>
<keyword evidence="3" id="KW-0433">Leucine-rich repeat</keyword>
<dbReference type="InterPro" id="IPR041075">
    <property type="entry name" value="NOD1/2_WH"/>
</dbReference>
<proteinExistence type="predicted"/>
<dbReference type="Gene3D" id="3.80.10.10">
    <property type="entry name" value="Ribonuclease Inhibitor"/>
    <property type="match status" value="1"/>
</dbReference>
<dbReference type="PANTHER" id="PTHR24106">
    <property type="entry name" value="NACHT, LRR AND CARD DOMAINS-CONTAINING"/>
    <property type="match status" value="1"/>
</dbReference>
<dbReference type="EMBL" id="JBBPFD010000019">
    <property type="protein sequence ID" value="KAK7887050.1"/>
    <property type="molecule type" value="Genomic_DNA"/>
</dbReference>
<dbReference type="GO" id="GO:0005737">
    <property type="term" value="C:cytoplasm"/>
    <property type="evidence" value="ECO:0007669"/>
    <property type="project" value="UniProtKB-SubCell"/>
</dbReference>
<evidence type="ECO:0000256" key="3">
    <source>
        <dbReference type="ARBA" id="ARBA00022614"/>
    </source>
</evidence>
<dbReference type="InterPro" id="IPR027417">
    <property type="entry name" value="P-loop_NTPase"/>
</dbReference>
<accession>A0AAW0N3V6</accession>
<evidence type="ECO:0000256" key="6">
    <source>
        <dbReference type="ARBA" id="ARBA00022840"/>
    </source>
</evidence>
<evidence type="ECO:0000256" key="5">
    <source>
        <dbReference type="ARBA" id="ARBA00022741"/>
    </source>
</evidence>
<evidence type="ECO:0000256" key="2">
    <source>
        <dbReference type="ARBA" id="ARBA00022490"/>
    </source>
</evidence>
<evidence type="ECO:0008006" key="12">
    <source>
        <dbReference type="Google" id="ProtNLM"/>
    </source>
</evidence>
<evidence type="ECO:0000259" key="8">
    <source>
        <dbReference type="PROSITE" id="PS50235"/>
    </source>
</evidence>
<dbReference type="InterPro" id="IPR041267">
    <property type="entry name" value="NLRP_HD2"/>
</dbReference>
<dbReference type="PROSITE" id="PS00972">
    <property type="entry name" value="USP_1"/>
    <property type="match status" value="1"/>
</dbReference>
<dbReference type="GO" id="GO:0016579">
    <property type="term" value="P:protein deubiquitination"/>
    <property type="evidence" value="ECO:0007669"/>
    <property type="project" value="InterPro"/>
</dbReference>
<dbReference type="PROSITE" id="PS00973">
    <property type="entry name" value="USP_2"/>
    <property type="match status" value="1"/>
</dbReference>
<dbReference type="Pfam" id="PF14484">
    <property type="entry name" value="FISNA"/>
    <property type="match status" value="1"/>
</dbReference>
<dbReference type="SMART" id="SM00368">
    <property type="entry name" value="LRR_RI"/>
    <property type="match status" value="5"/>
</dbReference>
<keyword evidence="11" id="KW-1185">Reference proteome</keyword>
<feature type="domain" description="NACHT" evidence="9">
    <location>
        <begin position="157"/>
        <end position="291"/>
    </location>
</feature>
<evidence type="ECO:0000256" key="4">
    <source>
        <dbReference type="ARBA" id="ARBA00022737"/>
    </source>
</evidence>
<evidence type="ECO:0000313" key="10">
    <source>
        <dbReference type="EMBL" id="KAK7887050.1"/>
    </source>
</evidence>
<feature type="region of interest" description="Disordered" evidence="7">
    <location>
        <begin position="882"/>
        <end position="944"/>
    </location>
</feature>
<dbReference type="PROSITE" id="PS50837">
    <property type="entry name" value="NACHT"/>
    <property type="match status" value="1"/>
</dbReference>
<evidence type="ECO:0000256" key="1">
    <source>
        <dbReference type="ARBA" id="ARBA00004496"/>
    </source>
</evidence>
<dbReference type="SUPFAM" id="SSF54001">
    <property type="entry name" value="Cysteine proteinases"/>
    <property type="match status" value="1"/>
</dbReference>
<dbReference type="GO" id="GO:0004843">
    <property type="term" value="F:cysteine-type deubiquitinase activity"/>
    <property type="evidence" value="ECO:0007669"/>
    <property type="project" value="InterPro"/>
</dbReference>
<dbReference type="CDD" id="cd02257">
    <property type="entry name" value="Peptidase_C19"/>
    <property type="match status" value="1"/>
</dbReference>
<evidence type="ECO:0000259" key="9">
    <source>
        <dbReference type="PROSITE" id="PS50837"/>
    </source>
</evidence>
<protein>
    <recommendedName>
        <fullName evidence="12">USP domain-containing protein</fullName>
    </recommendedName>
</protein>
<dbReference type="InterPro" id="IPR029495">
    <property type="entry name" value="NACHT-assoc"/>
</dbReference>
<dbReference type="InterPro" id="IPR007111">
    <property type="entry name" value="NACHT_NTPase"/>
</dbReference>
<dbReference type="Gene3D" id="3.90.70.10">
    <property type="entry name" value="Cysteine proteinases"/>
    <property type="match status" value="1"/>
</dbReference>
<feature type="compositionally biased region" description="Low complexity" evidence="7">
    <location>
        <begin position="16"/>
        <end position="28"/>
    </location>
</feature>
<comment type="subcellular location">
    <subcellularLocation>
        <location evidence="1">Cytoplasm</location>
    </subcellularLocation>
</comment>
<sequence>MSSNISLRSDNSKYLPPEFSSEPEPQQELLKAPGPGRHVFCCICATEQSDPVTTSRGLYCTQCFSASLDSPTSVESYHKRSLKLRCASVPEGTDKGSTTLLNKVYSELFITGGHSEGVKTQHEERWLETLSKKTVSSAGIRIHDIFKPLPSDPKPTRVVLTCGVAGVGKTFSYLKFTLDWAQDLENRDVDLVVPLSFRELNLVRQKRFSLLSLIKEFHASLHNVTAATLPQKKLLFIFDGLDESRQTLPFHTCKVIRKVNQRAKVNVLLVNLIKGTLLPSALIWITSRPAAANQISAELVDRFTEVRGFLTDKQKQEYFRKKFTDEKLCARVFPHISTCRSLNVMCQIPVFCWITATVLEHMLKTEHREDLPQTLTDMYAHFLLVQTYRKRKYKQETSDLGLTQTEVEFILKLGKLAYKHLQKGNLMFYQEDLVKIGLDLTEASVYSGLCTKIFKQENVTFSYSQPIYCFVHLSVQEFLSAVYMHWCFSKKTKAFRKSWKHCSTSFESPNGHLDLFVRFLHGLSLESNQILLKALLSSTHAGPEMRQKVINNLKGMNAGTISPDRSINIFLCLKELHEHSIHQHIQDLLKTKSRSEKLSEVQCSALAYMLQMSDEVIEELELKKYNASPEGRLRLLPAVRNCKKASLSDCELSKLHIEVVASALKSNPSYLEVLDLSVNPEVNSEIEVLCSGLQSPHCHLKTLRINSCSLSESSCSSLALSLQSNPSHLRELALGGNELKDSSVGHLSAFLQTPNCQLETLILYRCSLSESSCLTLLSALKSNPSHLKKLDLGFTKMKESVMELLCSFLQNPNCRLETLEVNNSCLPKSSCTLLALALKSKLVLWENNLKEADVQELLDLSQSSHCRLETLLWRGRNKVSPVLNKKSNKTDNEKTPAQSSPAESTRQTFWPGQNKVSPAPIKESNEAENEKSPVQATRHTCWPNPNKVCPAPALKTIVQRRGPQRKSKSPKPVSQKKKINLVHFGLPNLGNSCYMNASIQSLMTMVPFMVSVSSQETIWRQSREAGLLRSLHTIQESRHAPTGKQQKISLLNTFKAMIASKAPEFHGNQQKDAHEFLTALMGQIQSLAPNLQSFASCLGTTYRCPVQKLMMFTMDRIRTCRGCAIVSRQREVSTNLSLNMRPGANSDQLLDDYLKETELEYNCVCGSQKSSLRSSFSTLPNVLILHLQRFRYTPTHHLEKINYNVHLNRDIVVSSQNDAACFSLIGIISHIGKSANHGHYIFDGKHPHNNPLEPGDEWVSYSDTDVQDITGEEACWRRQKTAYILFYQRVECD</sequence>
<keyword evidence="2" id="KW-0963">Cytoplasm</keyword>
<feature type="region of interest" description="Disordered" evidence="7">
    <location>
        <begin position="1"/>
        <end position="30"/>
    </location>
</feature>
<dbReference type="FunFam" id="3.40.50.300:FF:000210">
    <property type="entry name" value="Si:dkey-16p6.1"/>
    <property type="match status" value="1"/>
</dbReference>
<dbReference type="InterPro" id="IPR018200">
    <property type="entry name" value="USP_CS"/>
</dbReference>
<dbReference type="GO" id="GO:0005524">
    <property type="term" value="F:ATP binding"/>
    <property type="evidence" value="ECO:0007669"/>
    <property type="project" value="UniProtKB-KW"/>
</dbReference>
<feature type="domain" description="USP" evidence="8">
    <location>
        <begin position="984"/>
        <end position="1290"/>
    </location>
</feature>
<dbReference type="PROSITE" id="PS50235">
    <property type="entry name" value="USP_3"/>
    <property type="match status" value="1"/>
</dbReference>
<evidence type="ECO:0000256" key="7">
    <source>
        <dbReference type="SAM" id="MobiDB-lite"/>
    </source>
</evidence>
<reference evidence="11" key="1">
    <citation type="submission" date="2024-04" db="EMBL/GenBank/DDBJ databases">
        <title>Salinicola lusitanus LLJ914,a marine bacterium isolated from the Okinawa Trough.</title>
        <authorList>
            <person name="Li J."/>
        </authorList>
    </citation>
    <scope>NUCLEOTIDE SEQUENCE [LARGE SCALE GENOMIC DNA]</scope>
</reference>
<dbReference type="InterPro" id="IPR051261">
    <property type="entry name" value="NLR"/>
</dbReference>
<dbReference type="Gene3D" id="3.40.50.300">
    <property type="entry name" value="P-loop containing nucleotide triphosphate hydrolases"/>
    <property type="match status" value="1"/>
</dbReference>
<comment type="caution">
    <text evidence="10">The sequence shown here is derived from an EMBL/GenBank/DDBJ whole genome shotgun (WGS) entry which is preliminary data.</text>
</comment>
<feature type="region of interest" description="Disordered" evidence="7">
    <location>
        <begin position="957"/>
        <end position="976"/>
    </location>
</feature>
<dbReference type="Proteomes" id="UP001460270">
    <property type="component" value="Unassembled WGS sequence"/>
</dbReference>
<feature type="compositionally biased region" description="Polar residues" evidence="7">
    <location>
        <begin position="895"/>
        <end position="916"/>
    </location>
</feature>
<dbReference type="SMART" id="SM01288">
    <property type="entry name" value="FISNA"/>
    <property type="match status" value="1"/>
</dbReference>
<dbReference type="InterPro" id="IPR028889">
    <property type="entry name" value="USP"/>
</dbReference>
<gene>
    <name evidence="10" type="ORF">WMY93_026671</name>
</gene>
<dbReference type="InterPro" id="IPR001394">
    <property type="entry name" value="Peptidase_C19_UCH"/>
</dbReference>
<feature type="compositionally biased region" description="Basic residues" evidence="7">
    <location>
        <begin position="962"/>
        <end position="976"/>
    </location>
</feature>
<keyword evidence="5" id="KW-0547">Nucleotide-binding</keyword>
<keyword evidence="6" id="KW-0067">ATP-binding</keyword>